<dbReference type="VEuPathDB" id="AmoebaDB:EIN_274990"/>
<protein>
    <recommendedName>
        <fullName evidence="4">Protein kinase domain-containing protein</fullName>
    </recommendedName>
</protein>
<name>A0A0A1U1M3_ENTIV</name>
<feature type="region of interest" description="Disordered" evidence="1">
    <location>
        <begin position="179"/>
        <end position="205"/>
    </location>
</feature>
<dbReference type="AlphaFoldDB" id="A0A0A1U1M3"/>
<feature type="compositionally biased region" description="Low complexity" evidence="1">
    <location>
        <begin position="186"/>
        <end position="202"/>
    </location>
</feature>
<dbReference type="RefSeq" id="XP_004254683.1">
    <property type="nucleotide sequence ID" value="XM_004254635.1"/>
</dbReference>
<dbReference type="EMBL" id="KB206783">
    <property type="protein sequence ID" value="ELP87912.1"/>
    <property type="molecule type" value="Genomic_DNA"/>
</dbReference>
<evidence type="ECO:0008006" key="4">
    <source>
        <dbReference type="Google" id="ProtNLM"/>
    </source>
</evidence>
<dbReference type="KEGG" id="eiv:EIN_274990"/>
<keyword evidence="3" id="KW-1185">Reference proteome</keyword>
<evidence type="ECO:0000313" key="2">
    <source>
        <dbReference type="EMBL" id="ELP87912.1"/>
    </source>
</evidence>
<proteinExistence type="predicted"/>
<evidence type="ECO:0000313" key="3">
    <source>
        <dbReference type="Proteomes" id="UP000014680"/>
    </source>
</evidence>
<gene>
    <name evidence="2" type="ORF">EIN_274990</name>
</gene>
<evidence type="ECO:0000256" key="1">
    <source>
        <dbReference type="SAM" id="MobiDB-lite"/>
    </source>
</evidence>
<sequence length="253" mass="29067">MKCLNGIICHKSDSLFYEEQNISCSSVTINMPYARQCHTSPHQLLIEVNTEQMCDSQIDVLLDIIAQYKELTSFPYVSPVVHFQETSYPQRLYILTPQPFNTSIQNYFEENNVTPFERNSFLSSLLEIASKLHKDKFEDNISVAPTNFSIALFEQQNSPFPQLALTPLSFILKMLSKPSKSNSPQNTFNMKNTSNSTNTETTCEPKSAKAFSRELNTIIDLFVDEKTPNFPSLVCLLFFILLYSYNNYYHTLE</sequence>
<reference evidence="2 3" key="1">
    <citation type="submission" date="2012-10" db="EMBL/GenBank/DDBJ databases">
        <authorList>
            <person name="Zafar N."/>
            <person name="Inman J."/>
            <person name="Hall N."/>
            <person name="Lorenzi H."/>
            <person name="Caler E."/>
        </authorList>
    </citation>
    <scope>NUCLEOTIDE SEQUENCE [LARGE SCALE GENOMIC DNA]</scope>
    <source>
        <strain evidence="2 3">IP1</strain>
    </source>
</reference>
<dbReference type="GeneID" id="14886851"/>
<dbReference type="Proteomes" id="UP000014680">
    <property type="component" value="Unassembled WGS sequence"/>
</dbReference>
<organism evidence="2 3">
    <name type="scientific">Entamoeba invadens IP1</name>
    <dbReference type="NCBI Taxonomy" id="370355"/>
    <lineage>
        <taxon>Eukaryota</taxon>
        <taxon>Amoebozoa</taxon>
        <taxon>Evosea</taxon>
        <taxon>Archamoebae</taxon>
        <taxon>Mastigamoebida</taxon>
        <taxon>Entamoebidae</taxon>
        <taxon>Entamoeba</taxon>
    </lineage>
</organism>
<accession>A0A0A1U1M3</accession>